<dbReference type="AlphaFoldDB" id="A0A9D2J743"/>
<sequence length="277" mass="32075">MRIGLAQMDIIWENVQKNKEKAEKFIKKAKEHQVELLAFPEMSLTGFSMNVEKTTENWQEQVQFFKKMSLKYEITLVFGYPAPVEQQELLRHPGWKKYQNWLAAAEKGEIRMSYAKIHPFTFGQEGDYFQGGEKIDTLPWKDTVLGGFVCYDLRFPEIFQISSADSEVIFVIANWPVSRIDDWDCLLKVRAIENQAFVAGINRVGEGGGIAYNGHSALYGPRGERLTRFCEEESLLIGDIDPAEVRKCREVFPVKKDRREDVYWKESRRRGGISFIV</sequence>
<dbReference type="SUPFAM" id="SSF56317">
    <property type="entry name" value="Carbon-nitrogen hydrolase"/>
    <property type="match status" value="1"/>
</dbReference>
<organism evidence="2 3">
    <name type="scientific">Candidatus Anaerobutyricum stercoris</name>
    <dbReference type="NCBI Taxonomy" id="2838457"/>
    <lineage>
        <taxon>Bacteria</taxon>
        <taxon>Bacillati</taxon>
        <taxon>Bacillota</taxon>
        <taxon>Clostridia</taxon>
        <taxon>Lachnospirales</taxon>
        <taxon>Lachnospiraceae</taxon>
        <taxon>Anaerobutyricum</taxon>
    </lineage>
</organism>
<dbReference type="PROSITE" id="PS50263">
    <property type="entry name" value="CN_HYDROLASE"/>
    <property type="match status" value="1"/>
</dbReference>
<name>A0A9D2J743_9FIRM</name>
<dbReference type="InterPro" id="IPR003010">
    <property type="entry name" value="C-N_Hydrolase"/>
</dbReference>
<reference evidence="2" key="1">
    <citation type="journal article" date="2021" name="PeerJ">
        <title>Extensive microbial diversity within the chicken gut microbiome revealed by metagenomics and culture.</title>
        <authorList>
            <person name="Gilroy R."/>
            <person name="Ravi A."/>
            <person name="Getino M."/>
            <person name="Pursley I."/>
            <person name="Horton D.L."/>
            <person name="Alikhan N.F."/>
            <person name="Baker D."/>
            <person name="Gharbi K."/>
            <person name="Hall N."/>
            <person name="Watson M."/>
            <person name="Adriaenssens E.M."/>
            <person name="Foster-Nyarko E."/>
            <person name="Jarju S."/>
            <person name="Secka A."/>
            <person name="Antonio M."/>
            <person name="Oren A."/>
            <person name="Chaudhuri R.R."/>
            <person name="La Ragione R."/>
            <person name="Hildebrand F."/>
            <person name="Pallen M.J."/>
        </authorList>
    </citation>
    <scope>NUCLEOTIDE SEQUENCE</scope>
    <source>
        <strain evidence="2">CHK179-28034</strain>
    </source>
</reference>
<gene>
    <name evidence="2" type="ORF">H9968_06270</name>
</gene>
<dbReference type="Gene3D" id="3.60.110.10">
    <property type="entry name" value="Carbon-nitrogen hydrolase"/>
    <property type="match status" value="1"/>
</dbReference>
<protein>
    <submittedName>
        <fullName evidence="2">Carbon-nitrogen family hydrolase</fullName>
    </submittedName>
</protein>
<dbReference type="InterPro" id="IPR052737">
    <property type="entry name" value="Omega-amidase_YafV"/>
</dbReference>
<evidence type="ECO:0000259" key="1">
    <source>
        <dbReference type="PROSITE" id="PS50263"/>
    </source>
</evidence>
<dbReference type="InterPro" id="IPR036526">
    <property type="entry name" value="C-N_Hydrolase_sf"/>
</dbReference>
<dbReference type="EMBL" id="DXBR01000056">
    <property type="protein sequence ID" value="HIZ39515.1"/>
    <property type="molecule type" value="Genomic_DNA"/>
</dbReference>
<dbReference type="GO" id="GO:0106008">
    <property type="term" value="F:2-oxoglutaramate amidase activity"/>
    <property type="evidence" value="ECO:0007669"/>
    <property type="project" value="TreeGrafter"/>
</dbReference>
<accession>A0A9D2J743</accession>
<proteinExistence type="predicted"/>
<reference evidence="2" key="2">
    <citation type="submission" date="2021-04" db="EMBL/GenBank/DDBJ databases">
        <authorList>
            <person name="Gilroy R."/>
        </authorList>
    </citation>
    <scope>NUCLEOTIDE SEQUENCE</scope>
    <source>
        <strain evidence="2">CHK179-28034</strain>
    </source>
</reference>
<evidence type="ECO:0000313" key="3">
    <source>
        <dbReference type="Proteomes" id="UP000824049"/>
    </source>
</evidence>
<dbReference type="GO" id="GO:0050152">
    <property type="term" value="F:omega-amidase activity"/>
    <property type="evidence" value="ECO:0007669"/>
    <property type="project" value="TreeGrafter"/>
</dbReference>
<evidence type="ECO:0000313" key="2">
    <source>
        <dbReference type="EMBL" id="HIZ39515.1"/>
    </source>
</evidence>
<keyword evidence="2" id="KW-0378">Hydrolase</keyword>
<dbReference type="Pfam" id="PF00795">
    <property type="entry name" value="CN_hydrolase"/>
    <property type="match status" value="1"/>
</dbReference>
<dbReference type="PANTHER" id="PTHR47799:SF1">
    <property type="entry name" value="OMEGA-AMIDASE YAFV"/>
    <property type="match status" value="1"/>
</dbReference>
<comment type="caution">
    <text evidence="2">The sequence shown here is derived from an EMBL/GenBank/DDBJ whole genome shotgun (WGS) entry which is preliminary data.</text>
</comment>
<dbReference type="Proteomes" id="UP000824049">
    <property type="component" value="Unassembled WGS sequence"/>
</dbReference>
<dbReference type="PANTHER" id="PTHR47799">
    <property type="entry name" value="OMEGA-AMIDASE YAFV"/>
    <property type="match status" value="1"/>
</dbReference>
<feature type="domain" description="CN hydrolase" evidence="1">
    <location>
        <begin position="1"/>
        <end position="242"/>
    </location>
</feature>